<dbReference type="InterPro" id="IPR050090">
    <property type="entry name" value="Tyrosine_recombinase_XerCD"/>
</dbReference>
<reference evidence="8" key="1">
    <citation type="journal article" date="2022" name="Int. J. Syst. Evol. Microbiol.">
        <title>Prevotella lacticifex sp. nov., isolated from the rumen of cows.</title>
        <authorList>
            <person name="Shinkai T."/>
            <person name="Ikeyama N."/>
            <person name="Kumagai M."/>
            <person name="Ohmori H."/>
            <person name="Sakamoto M."/>
            <person name="Ohkuma M."/>
            <person name="Mitsumori M."/>
        </authorList>
    </citation>
    <scope>NUCLEOTIDE SEQUENCE</scope>
    <source>
        <strain evidence="8">R5076</strain>
    </source>
</reference>
<dbReference type="Gene3D" id="1.10.150.130">
    <property type="match status" value="1"/>
</dbReference>
<comment type="caution">
    <text evidence="8">The sequence shown here is derived from an EMBL/GenBank/DDBJ whole genome shotgun (WGS) entry which is preliminary data.</text>
</comment>
<evidence type="ECO:0000256" key="2">
    <source>
        <dbReference type="ARBA" id="ARBA00022908"/>
    </source>
</evidence>
<evidence type="ECO:0000259" key="7">
    <source>
        <dbReference type="PROSITE" id="PS51900"/>
    </source>
</evidence>
<dbReference type="Gene3D" id="1.10.443.10">
    <property type="entry name" value="Intergrase catalytic core"/>
    <property type="match status" value="1"/>
</dbReference>
<dbReference type="InterPro" id="IPR013762">
    <property type="entry name" value="Integrase-like_cat_sf"/>
</dbReference>
<dbReference type="PROSITE" id="PS51900">
    <property type="entry name" value="CB"/>
    <property type="match status" value="1"/>
</dbReference>
<dbReference type="AlphaFoldDB" id="A0A9R1CCL2"/>
<dbReference type="Pfam" id="PF00589">
    <property type="entry name" value="Phage_integrase"/>
    <property type="match status" value="1"/>
</dbReference>
<name>A0A9R1CCL2_9BACT</name>
<evidence type="ECO:0000256" key="3">
    <source>
        <dbReference type="ARBA" id="ARBA00023125"/>
    </source>
</evidence>
<protein>
    <submittedName>
        <fullName evidence="8">Tyrosine recombinase XerC</fullName>
    </submittedName>
</protein>
<evidence type="ECO:0000256" key="5">
    <source>
        <dbReference type="PROSITE-ProRule" id="PRU01248"/>
    </source>
</evidence>
<evidence type="ECO:0000313" key="8">
    <source>
        <dbReference type="EMBL" id="GJG60312.1"/>
    </source>
</evidence>
<accession>A0A9R1CCL2</accession>
<dbReference type="PANTHER" id="PTHR30349:SF41">
    <property type="entry name" value="INTEGRASE_RECOMBINASE PROTEIN MJ0367-RELATED"/>
    <property type="match status" value="1"/>
</dbReference>
<keyword evidence="2" id="KW-0229">DNA integration</keyword>
<dbReference type="PANTHER" id="PTHR30349">
    <property type="entry name" value="PHAGE INTEGRASE-RELATED"/>
    <property type="match status" value="1"/>
</dbReference>
<evidence type="ECO:0000313" key="9">
    <source>
        <dbReference type="Proteomes" id="UP000825483"/>
    </source>
</evidence>
<proteinExistence type="inferred from homology"/>
<evidence type="ECO:0000259" key="6">
    <source>
        <dbReference type="PROSITE" id="PS51898"/>
    </source>
</evidence>
<dbReference type="RefSeq" id="WP_223925625.1">
    <property type="nucleotide sequence ID" value="NZ_BPTU01000001.1"/>
</dbReference>
<keyword evidence="9" id="KW-1185">Reference proteome</keyword>
<dbReference type="GO" id="GO:0006310">
    <property type="term" value="P:DNA recombination"/>
    <property type="evidence" value="ECO:0007669"/>
    <property type="project" value="UniProtKB-KW"/>
</dbReference>
<keyword evidence="3 5" id="KW-0238">DNA-binding</keyword>
<feature type="domain" description="Core-binding (CB)" evidence="7">
    <location>
        <begin position="14"/>
        <end position="106"/>
    </location>
</feature>
<keyword evidence="4" id="KW-0233">DNA recombination</keyword>
<dbReference type="GO" id="GO:0003677">
    <property type="term" value="F:DNA binding"/>
    <property type="evidence" value="ECO:0007669"/>
    <property type="project" value="UniProtKB-UniRule"/>
</dbReference>
<dbReference type="Proteomes" id="UP000825483">
    <property type="component" value="Unassembled WGS sequence"/>
</dbReference>
<comment type="similarity">
    <text evidence="1">Belongs to the 'phage' integrase family.</text>
</comment>
<sequence>MKKTDSKANRETYAKLSSLYKEWIQQCRSIVGANTIASYKASLKLFFIEYLAKAKHIVSESFTLDNALSRNQIMEWEKWLADERGNKPQSINIRRSNLVAFLEYISTKDIIYVQYYAAAKNIHCLKTVPVKTCSLTDQVLELIINMPDVHTKTGLRDTVLMGLLYATAGRLNEALSIHIEDLCLCKNGEGESYVTLLGKGNKYRSMPLDKSVVEQLRLYISRVHGPSPNPKDYLFFSTYKGIKAKLSERAISKRLKAYAAEAHKLNPDVPLDFHSHQLRHTRATNWIKEGHQLPVVSKLLGHENIETTMHYLDITMEMMVEAASQSKTPEAKNIQQEWTDDEIEQLFNF</sequence>
<organism evidence="8 9">
    <name type="scientific">Prevotella lacticifex</name>
    <dbReference type="NCBI Taxonomy" id="2854755"/>
    <lineage>
        <taxon>Bacteria</taxon>
        <taxon>Pseudomonadati</taxon>
        <taxon>Bacteroidota</taxon>
        <taxon>Bacteroidia</taxon>
        <taxon>Bacteroidales</taxon>
        <taxon>Prevotellaceae</taxon>
        <taxon>Prevotella</taxon>
    </lineage>
</organism>
<dbReference type="GO" id="GO:0015074">
    <property type="term" value="P:DNA integration"/>
    <property type="evidence" value="ECO:0007669"/>
    <property type="project" value="UniProtKB-KW"/>
</dbReference>
<feature type="domain" description="Tyr recombinase" evidence="6">
    <location>
        <begin position="130"/>
        <end position="324"/>
    </location>
</feature>
<dbReference type="GeneID" id="72467724"/>
<gene>
    <name evidence="8" type="primary">xerC_3</name>
    <name evidence="8" type="ORF">PRLR5076_31630</name>
</gene>
<evidence type="ECO:0000256" key="1">
    <source>
        <dbReference type="ARBA" id="ARBA00008857"/>
    </source>
</evidence>
<dbReference type="PROSITE" id="PS51898">
    <property type="entry name" value="TYR_RECOMBINASE"/>
    <property type="match status" value="1"/>
</dbReference>
<dbReference type="EMBL" id="BPUB01000003">
    <property type="protein sequence ID" value="GJG60312.1"/>
    <property type="molecule type" value="Genomic_DNA"/>
</dbReference>
<dbReference type="InterPro" id="IPR010998">
    <property type="entry name" value="Integrase_recombinase_N"/>
</dbReference>
<evidence type="ECO:0000256" key="4">
    <source>
        <dbReference type="ARBA" id="ARBA00023172"/>
    </source>
</evidence>
<dbReference type="SUPFAM" id="SSF56349">
    <property type="entry name" value="DNA breaking-rejoining enzymes"/>
    <property type="match status" value="1"/>
</dbReference>
<dbReference type="InterPro" id="IPR044068">
    <property type="entry name" value="CB"/>
</dbReference>
<dbReference type="InterPro" id="IPR011010">
    <property type="entry name" value="DNA_brk_join_enz"/>
</dbReference>
<dbReference type="InterPro" id="IPR002104">
    <property type="entry name" value="Integrase_catalytic"/>
</dbReference>